<name>A0A073HXM8_9SPIT</name>
<protein>
    <submittedName>
        <fullName evidence="1">Uncharacterized protein</fullName>
    </submittedName>
</protein>
<organism evidence="1 2">
    <name type="scientific">Oxytricha trifallax</name>
    <dbReference type="NCBI Taxonomy" id="1172189"/>
    <lineage>
        <taxon>Eukaryota</taxon>
        <taxon>Sar</taxon>
        <taxon>Alveolata</taxon>
        <taxon>Ciliophora</taxon>
        <taxon>Intramacronucleata</taxon>
        <taxon>Spirotrichea</taxon>
        <taxon>Stichotrichia</taxon>
        <taxon>Sporadotrichida</taxon>
        <taxon>Oxytrichidae</taxon>
        <taxon>Oxytrichinae</taxon>
        <taxon>Oxytricha</taxon>
    </lineage>
</organism>
<dbReference type="EMBL" id="ARYC01004508">
    <property type="protein sequence ID" value="KEJ82778.1"/>
    <property type="molecule type" value="Genomic_DNA"/>
</dbReference>
<gene>
    <name evidence="1" type="ORF">OXYTRIMIC_596</name>
</gene>
<reference evidence="2" key="1">
    <citation type="journal article" date="2014" name="Cell">
        <title>The Architecture of a Scrambled Genome Reveals Massive Levels of Genomic Rearrangement during Development.</title>
        <authorList>
            <person name="Chen X."/>
            <person name="Bracht J.R."/>
            <person name="Goldman A.D."/>
            <person name="Dolzhenko E."/>
            <person name="Clay D.M."/>
            <person name="Swart E.C."/>
            <person name="Perlman D.H."/>
            <person name="Doak T.G."/>
            <person name="Stuart A."/>
            <person name="Amemiya C.T."/>
            <person name="Sebra R.P."/>
            <person name="Landweber L.F."/>
        </authorList>
    </citation>
    <scope>NUCLEOTIDE SEQUENCE [LARGE SCALE GENOMIC DNA]</scope>
    <source>
        <strain evidence="2">JRB310</strain>
    </source>
</reference>
<proteinExistence type="predicted"/>
<comment type="caution">
    <text evidence="1">The sequence shown here is derived from an EMBL/GenBank/DDBJ whole genome shotgun (WGS) entry which is preliminary data.</text>
</comment>
<evidence type="ECO:0000313" key="2">
    <source>
        <dbReference type="Proteomes" id="UP000053232"/>
    </source>
</evidence>
<evidence type="ECO:0000313" key="1">
    <source>
        <dbReference type="EMBL" id="KEJ82778.1"/>
    </source>
</evidence>
<dbReference type="Proteomes" id="UP000053232">
    <property type="component" value="Unassembled WGS sequence"/>
</dbReference>
<keyword evidence="2" id="KW-1185">Reference proteome</keyword>
<accession>A0A073HXM8</accession>
<sequence>MSYMTALSAVMKGAKIFSIPQFDIDSDLENEGLDLWDLDYQTIESEWEDQESDLEDQKSPEAPPNMLPVTYLVTNTSHTRLLIRNLNRISRNSNQNSQVILILEIRLMSGIKCQQLLLTYYNLTIYTDRELKLKLVEELGRIV</sequence>
<dbReference type="AlphaFoldDB" id="A0A073HXM8"/>